<evidence type="ECO:0000313" key="1">
    <source>
        <dbReference type="EMBL" id="KAF2470393.1"/>
    </source>
</evidence>
<evidence type="ECO:0000313" key="2">
    <source>
        <dbReference type="Proteomes" id="UP000799755"/>
    </source>
</evidence>
<sequence length="643" mass="73589">MFSNASTCFFLPYVFYSVLIAALSVVCFSFLLSVIWDPNEGEGPLRLNLAVITISVSKTQGRRHMGKANGRLAMLEALTGEMPQPKTKGFNREGIREIEFTELTRLVDLIIPPSTLYFFLDFTLEGNLYIREKGTLPLIREDEVTLFGTPYALWAFPLWNPASTSLQERLLKTPDRLNVTLKARISACVHVSGKEWSPSIRVRLYVGYYSHFHMACSSRYVKLIRDCFNYIGQELEAFQYALNARRARNGIAEMIDMRKLWLKFVRSIFEKMVTRTHSWVSDRVNEVMVNGNAEYDAVADANRAANAYQAAKDLLKSWSDLNRTVHLCDWMIIMPMDGFAGFFPSSSDTKVREELAARIPTPLMERMEHMLENEQAIHTNRGTINAILKESKDMNDQVRLQLRSAPKSFGRENCISTIRSRTKWSLSHSGPQDQTEMDGMRSSRRRMPTLSDLASGWKDLMSGFLKIIDKTAYDPRLIAKQSPGYKNELKILGCLVIDDLYPLIVSLVERPSDLWLYAMLQPDQVYVGPCVERQEKEWERRSGSGGVSSRHRNDLLILKRFGGIITIDRAFWAEFDWNPPGKALCVLVEDKVIVMRNPLPIVRWKMGQSQISCVVGQKIKVLRKTTLRRCTPRLITEIIVILK</sequence>
<accession>A0ACB6QUY2</accession>
<gene>
    <name evidence="1" type="ORF">BDR25DRAFT_355504</name>
</gene>
<comment type="caution">
    <text evidence="1">The sequence shown here is derived from an EMBL/GenBank/DDBJ whole genome shotgun (WGS) entry which is preliminary data.</text>
</comment>
<dbReference type="EMBL" id="MU003508">
    <property type="protein sequence ID" value="KAF2470393.1"/>
    <property type="molecule type" value="Genomic_DNA"/>
</dbReference>
<organism evidence="1 2">
    <name type="scientific">Lindgomyces ingoldianus</name>
    <dbReference type="NCBI Taxonomy" id="673940"/>
    <lineage>
        <taxon>Eukaryota</taxon>
        <taxon>Fungi</taxon>
        <taxon>Dikarya</taxon>
        <taxon>Ascomycota</taxon>
        <taxon>Pezizomycotina</taxon>
        <taxon>Dothideomycetes</taxon>
        <taxon>Pleosporomycetidae</taxon>
        <taxon>Pleosporales</taxon>
        <taxon>Lindgomycetaceae</taxon>
        <taxon>Lindgomyces</taxon>
    </lineage>
</organism>
<proteinExistence type="predicted"/>
<keyword evidence="2" id="KW-1185">Reference proteome</keyword>
<reference evidence="1" key="1">
    <citation type="journal article" date="2020" name="Stud. Mycol.">
        <title>101 Dothideomycetes genomes: a test case for predicting lifestyles and emergence of pathogens.</title>
        <authorList>
            <person name="Haridas S."/>
            <person name="Albert R."/>
            <person name="Binder M."/>
            <person name="Bloem J."/>
            <person name="Labutti K."/>
            <person name="Salamov A."/>
            <person name="Andreopoulos B."/>
            <person name="Baker S."/>
            <person name="Barry K."/>
            <person name="Bills G."/>
            <person name="Bluhm B."/>
            <person name="Cannon C."/>
            <person name="Castanera R."/>
            <person name="Culley D."/>
            <person name="Daum C."/>
            <person name="Ezra D."/>
            <person name="Gonzalez J."/>
            <person name="Henrissat B."/>
            <person name="Kuo A."/>
            <person name="Liang C."/>
            <person name="Lipzen A."/>
            <person name="Lutzoni F."/>
            <person name="Magnuson J."/>
            <person name="Mondo S."/>
            <person name="Nolan M."/>
            <person name="Ohm R."/>
            <person name="Pangilinan J."/>
            <person name="Park H.-J."/>
            <person name="Ramirez L."/>
            <person name="Alfaro M."/>
            <person name="Sun H."/>
            <person name="Tritt A."/>
            <person name="Yoshinaga Y."/>
            <person name="Zwiers L.-H."/>
            <person name="Turgeon B."/>
            <person name="Goodwin S."/>
            <person name="Spatafora J."/>
            <person name="Crous P."/>
            <person name="Grigoriev I."/>
        </authorList>
    </citation>
    <scope>NUCLEOTIDE SEQUENCE</scope>
    <source>
        <strain evidence="1">ATCC 200398</strain>
    </source>
</reference>
<dbReference type="Proteomes" id="UP000799755">
    <property type="component" value="Unassembled WGS sequence"/>
</dbReference>
<name>A0ACB6QUY2_9PLEO</name>
<protein>
    <submittedName>
        <fullName evidence="1">Uncharacterized protein</fullName>
    </submittedName>
</protein>